<gene>
    <name evidence="1" type="ordered locus">Cyan7425_2371</name>
</gene>
<dbReference type="HOGENOM" id="CLU_2045798_0_0_3"/>
<dbReference type="AlphaFoldDB" id="B8HWF0"/>
<organism evidence="1">
    <name type="scientific">Cyanothece sp. (strain PCC 7425 / ATCC 29141)</name>
    <dbReference type="NCBI Taxonomy" id="395961"/>
    <lineage>
        <taxon>Bacteria</taxon>
        <taxon>Bacillati</taxon>
        <taxon>Cyanobacteriota</taxon>
        <taxon>Cyanophyceae</taxon>
        <taxon>Gomontiellales</taxon>
        <taxon>Cyanothecaceae</taxon>
        <taxon>Cyanothece</taxon>
    </lineage>
</organism>
<dbReference type="STRING" id="395961.Cyan7425_2371"/>
<sequence length="120" mass="13833">MADWETWSAEEQKAVRVFLDSVYLALLSNEKDDIGLDIDDWLSGIAECTGDLSPYLNRLLEVRYHSKLRDFYRVNSEYLAVGKLYGIGSNVNQNLEIEVVQWFQSEEVQEVINNTPQSNI</sequence>
<proteinExistence type="predicted"/>
<reference evidence="1" key="1">
    <citation type="submission" date="2009-01" db="EMBL/GenBank/DDBJ databases">
        <title>Complete sequence of chromosome Cyanothece sp. PCC 7425.</title>
        <authorList>
            <consortium name="US DOE Joint Genome Institute"/>
            <person name="Lucas S."/>
            <person name="Copeland A."/>
            <person name="Lapidus A."/>
            <person name="Glavina del Rio T."/>
            <person name="Dalin E."/>
            <person name="Tice H."/>
            <person name="Bruce D."/>
            <person name="Goodwin L."/>
            <person name="Pitluck S."/>
            <person name="Sims D."/>
            <person name="Meineke L."/>
            <person name="Brettin T."/>
            <person name="Detter J.C."/>
            <person name="Han C."/>
            <person name="Larimer F."/>
            <person name="Land M."/>
            <person name="Hauser L."/>
            <person name="Kyrpides N."/>
            <person name="Ovchinnikova G."/>
            <person name="Liberton M."/>
            <person name="Stoeckel J."/>
            <person name="Banerjee A."/>
            <person name="Singh A."/>
            <person name="Page L."/>
            <person name="Sato H."/>
            <person name="Zhao L."/>
            <person name="Sherman L."/>
            <person name="Pakrasi H."/>
            <person name="Richardson P."/>
        </authorList>
    </citation>
    <scope>NUCLEOTIDE SEQUENCE</scope>
    <source>
        <strain evidence="1">PCC 7425</strain>
    </source>
</reference>
<name>B8HWF0_CYAP4</name>
<accession>B8HWF0</accession>
<dbReference type="EMBL" id="CP001344">
    <property type="protein sequence ID" value="ACL44729.1"/>
    <property type="molecule type" value="Genomic_DNA"/>
</dbReference>
<evidence type="ECO:0000313" key="1">
    <source>
        <dbReference type="EMBL" id="ACL44729.1"/>
    </source>
</evidence>
<dbReference type="KEGG" id="cyn:Cyan7425_2371"/>
<protein>
    <submittedName>
        <fullName evidence="1">Uncharacterized protein</fullName>
    </submittedName>
</protein>